<dbReference type="HAMAP" id="MF_00158">
    <property type="entry name" value="PanC"/>
    <property type="match status" value="1"/>
</dbReference>
<dbReference type="OrthoDB" id="9773087at2"/>
<dbReference type="GO" id="GO:0005829">
    <property type="term" value="C:cytosol"/>
    <property type="evidence" value="ECO:0007669"/>
    <property type="project" value="TreeGrafter"/>
</dbReference>
<dbReference type="InterPro" id="IPR042176">
    <property type="entry name" value="Pantoate_ligase_C"/>
</dbReference>
<dbReference type="Proteomes" id="UP000244893">
    <property type="component" value="Unassembled WGS sequence"/>
</dbReference>
<comment type="pathway">
    <text evidence="1 8">Cofactor biosynthesis; (R)-pantothenate biosynthesis; (R)-pantothenate from (R)-pantoate and beta-alanine: step 1/1.</text>
</comment>
<evidence type="ECO:0000256" key="4">
    <source>
        <dbReference type="ARBA" id="ARBA00022655"/>
    </source>
</evidence>
<dbReference type="Pfam" id="PF02569">
    <property type="entry name" value="Pantoate_ligase"/>
    <property type="match status" value="1"/>
</dbReference>
<feature type="binding site" evidence="8">
    <location>
        <begin position="195"/>
        <end position="198"/>
    </location>
    <ligand>
        <name>ATP</name>
        <dbReference type="ChEBI" id="CHEBI:30616"/>
    </ligand>
</feature>
<dbReference type="Gene3D" id="3.30.1300.10">
    <property type="entry name" value="Pantoate-beta-alanine ligase, C-terminal domain"/>
    <property type="match status" value="1"/>
</dbReference>
<dbReference type="UniPathway" id="UPA00028">
    <property type="reaction ID" value="UER00005"/>
</dbReference>
<dbReference type="SUPFAM" id="SSF52374">
    <property type="entry name" value="Nucleotidylyl transferase"/>
    <property type="match status" value="1"/>
</dbReference>
<evidence type="ECO:0000256" key="8">
    <source>
        <dbReference type="HAMAP-Rule" id="MF_00158"/>
    </source>
</evidence>
<proteinExistence type="inferred from homology"/>
<keyword evidence="10" id="KW-1185">Reference proteome</keyword>
<comment type="subcellular location">
    <subcellularLocation>
        <location evidence="8">Cytoplasm</location>
    </subcellularLocation>
</comment>
<feature type="binding site" evidence="8">
    <location>
        <position position="164"/>
    </location>
    <ligand>
        <name>(R)-pantoate</name>
        <dbReference type="ChEBI" id="CHEBI:15980"/>
    </ligand>
</feature>
<evidence type="ECO:0000256" key="6">
    <source>
        <dbReference type="ARBA" id="ARBA00022840"/>
    </source>
</evidence>
<gene>
    <name evidence="8" type="primary">panC</name>
    <name evidence="9" type="ORF">DDQ50_01405</name>
</gene>
<dbReference type="GO" id="GO:0005524">
    <property type="term" value="F:ATP binding"/>
    <property type="evidence" value="ECO:0007669"/>
    <property type="project" value="UniProtKB-KW"/>
</dbReference>
<keyword evidence="5 8" id="KW-0547">Nucleotide-binding</keyword>
<comment type="subunit">
    <text evidence="8">Homodimer.</text>
</comment>
<comment type="function">
    <text evidence="8">Catalyzes the condensation of pantoate with beta-alanine in an ATP-dependent reaction via a pantoyl-adenylate intermediate.</text>
</comment>
<comment type="caution">
    <text evidence="9">The sequence shown here is derived from an EMBL/GenBank/DDBJ whole genome shotgun (WGS) entry which is preliminary data.</text>
</comment>
<organism evidence="9 10">
    <name type="scientific">Amnibacterium flavum</name>
    <dbReference type="NCBI Taxonomy" id="2173173"/>
    <lineage>
        <taxon>Bacteria</taxon>
        <taxon>Bacillati</taxon>
        <taxon>Actinomycetota</taxon>
        <taxon>Actinomycetes</taxon>
        <taxon>Micrococcales</taxon>
        <taxon>Microbacteriaceae</taxon>
        <taxon>Amnibacterium</taxon>
    </lineage>
</organism>
<name>A0A2V1HXW4_9MICO</name>
<evidence type="ECO:0000256" key="3">
    <source>
        <dbReference type="ARBA" id="ARBA00022598"/>
    </source>
</evidence>
<dbReference type="GO" id="GO:0015940">
    <property type="term" value="P:pantothenate biosynthetic process"/>
    <property type="evidence" value="ECO:0007669"/>
    <property type="project" value="UniProtKB-UniRule"/>
</dbReference>
<dbReference type="EC" id="6.3.2.1" evidence="8"/>
<evidence type="ECO:0000256" key="2">
    <source>
        <dbReference type="ARBA" id="ARBA00009256"/>
    </source>
</evidence>
<reference evidence="9 10" key="1">
    <citation type="submission" date="2018-05" db="EMBL/GenBank/DDBJ databases">
        <title>Amnibacterium sp. M8JJ-5, whole genome shotgun sequence.</title>
        <authorList>
            <person name="Tuo L."/>
        </authorList>
    </citation>
    <scope>NUCLEOTIDE SEQUENCE [LARGE SCALE GENOMIC DNA]</scope>
    <source>
        <strain evidence="9 10">M8JJ-5</strain>
    </source>
</reference>
<comment type="miscellaneous">
    <text evidence="8">The reaction proceeds by a bi uni uni bi ping pong mechanism.</text>
</comment>
<dbReference type="AlphaFoldDB" id="A0A2V1HXW4"/>
<feature type="binding site" evidence="8">
    <location>
        <position position="71"/>
    </location>
    <ligand>
        <name>(R)-pantoate</name>
        <dbReference type="ChEBI" id="CHEBI:15980"/>
    </ligand>
</feature>
<dbReference type="NCBIfam" id="TIGR00125">
    <property type="entry name" value="cyt_tran_rel"/>
    <property type="match status" value="1"/>
</dbReference>
<dbReference type="InterPro" id="IPR014729">
    <property type="entry name" value="Rossmann-like_a/b/a_fold"/>
</dbReference>
<feature type="active site" description="Proton donor" evidence="8">
    <location>
        <position position="47"/>
    </location>
</feature>
<keyword evidence="4 8" id="KW-0566">Pantothenate biosynthesis</keyword>
<dbReference type="GO" id="GO:0004592">
    <property type="term" value="F:pantoate-beta-alanine ligase activity"/>
    <property type="evidence" value="ECO:0007669"/>
    <property type="project" value="UniProtKB-UniRule"/>
</dbReference>
<dbReference type="InterPro" id="IPR004821">
    <property type="entry name" value="Cyt_trans-like"/>
</dbReference>
<feature type="binding site" evidence="8">
    <location>
        <position position="71"/>
    </location>
    <ligand>
        <name>beta-alanine</name>
        <dbReference type="ChEBI" id="CHEBI:57966"/>
    </ligand>
</feature>
<evidence type="ECO:0000256" key="1">
    <source>
        <dbReference type="ARBA" id="ARBA00004990"/>
    </source>
</evidence>
<protein>
    <recommendedName>
        <fullName evidence="8">Pantothenate synthetase</fullName>
        <shortName evidence="8">PS</shortName>
        <ecNumber evidence="8">6.3.2.1</ecNumber>
    </recommendedName>
    <alternativeName>
        <fullName evidence="8">Pantoate--beta-alanine ligase</fullName>
    </alternativeName>
    <alternativeName>
        <fullName evidence="8">Pantoate-activating enzyme</fullName>
    </alternativeName>
</protein>
<keyword evidence="3 8" id="KW-0436">Ligase</keyword>
<dbReference type="PANTHER" id="PTHR21299:SF1">
    <property type="entry name" value="PANTOATE--BETA-ALANINE LIGASE"/>
    <property type="match status" value="1"/>
</dbReference>
<comment type="similarity">
    <text evidence="2 8">Belongs to the pantothenate synthetase family.</text>
</comment>
<dbReference type="EMBL" id="QEOP01000001">
    <property type="protein sequence ID" value="PVZ95214.1"/>
    <property type="molecule type" value="Genomic_DNA"/>
</dbReference>
<evidence type="ECO:0000313" key="10">
    <source>
        <dbReference type="Proteomes" id="UP000244893"/>
    </source>
</evidence>
<dbReference type="NCBIfam" id="TIGR00018">
    <property type="entry name" value="panC"/>
    <property type="match status" value="1"/>
</dbReference>
<dbReference type="CDD" id="cd00560">
    <property type="entry name" value="PanC"/>
    <property type="match status" value="1"/>
</dbReference>
<keyword evidence="6 8" id="KW-0067">ATP-binding</keyword>
<sequence length="291" mass="30984">MSQPIVEHTIAGVRERVRALRADAVAAGIPHPRVALVPTMGALHAGHLALVERASEVADIVVVSIFVNPLQFGEQADLEAYPRTLDSDVEMLTGKGVAVVFAPSADEMYPQGSSATRVTGGDVAQRLEGRSRRGHFDGVLTVVTKLLHIVGPDIAVFGQKDAQQAFLVTRMVRELDFPTTIEIVETVREDDGLALSSRNRRLDARERRAARVLHQALDAAVSAADGGIDASIAAAQSALMGEDLVRLDHLSIIDPATFQPADDSFKGAALIVIAAEVGGVRLIDNDTAYFG</sequence>
<evidence type="ECO:0000313" key="9">
    <source>
        <dbReference type="EMBL" id="PVZ95214.1"/>
    </source>
</evidence>
<dbReference type="RefSeq" id="WP_116754951.1">
    <property type="nucleotide sequence ID" value="NZ_JBHUEX010000001.1"/>
</dbReference>
<keyword evidence="8" id="KW-0963">Cytoplasm</keyword>
<feature type="binding site" evidence="8">
    <location>
        <position position="187"/>
    </location>
    <ligand>
        <name>ATP</name>
        <dbReference type="ChEBI" id="CHEBI:30616"/>
    </ligand>
</feature>
<dbReference type="Gene3D" id="3.40.50.620">
    <property type="entry name" value="HUPs"/>
    <property type="match status" value="1"/>
</dbReference>
<dbReference type="InterPro" id="IPR003721">
    <property type="entry name" value="Pantoate_ligase"/>
</dbReference>
<dbReference type="PANTHER" id="PTHR21299">
    <property type="entry name" value="CYTIDYLATE KINASE/PANTOATE-BETA-ALANINE LIGASE"/>
    <property type="match status" value="1"/>
</dbReference>
<comment type="catalytic activity">
    <reaction evidence="7 8">
        <text>(R)-pantoate + beta-alanine + ATP = (R)-pantothenate + AMP + diphosphate + H(+)</text>
        <dbReference type="Rhea" id="RHEA:10912"/>
        <dbReference type="ChEBI" id="CHEBI:15378"/>
        <dbReference type="ChEBI" id="CHEBI:15980"/>
        <dbReference type="ChEBI" id="CHEBI:29032"/>
        <dbReference type="ChEBI" id="CHEBI:30616"/>
        <dbReference type="ChEBI" id="CHEBI:33019"/>
        <dbReference type="ChEBI" id="CHEBI:57966"/>
        <dbReference type="ChEBI" id="CHEBI:456215"/>
        <dbReference type="EC" id="6.3.2.1"/>
    </reaction>
</comment>
<evidence type="ECO:0000256" key="5">
    <source>
        <dbReference type="ARBA" id="ARBA00022741"/>
    </source>
</evidence>
<feature type="binding site" evidence="8">
    <location>
        <begin position="158"/>
        <end position="161"/>
    </location>
    <ligand>
        <name>ATP</name>
        <dbReference type="ChEBI" id="CHEBI:30616"/>
    </ligand>
</feature>
<evidence type="ECO:0000256" key="7">
    <source>
        <dbReference type="ARBA" id="ARBA00048258"/>
    </source>
</evidence>
<accession>A0A2V1HXW4</accession>
<feature type="binding site" evidence="8">
    <location>
        <begin position="40"/>
        <end position="47"/>
    </location>
    <ligand>
        <name>ATP</name>
        <dbReference type="ChEBI" id="CHEBI:30616"/>
    </ligand>
</feature>